<gene>
    <name evidence="3" type="ORF">WJT86_11400</name>
</gene>
<feature type="region of interest" description="Disordered" evidence="1">
    <location>
        <begin position="87"/>
        <end position="272"/>
    </location>
</feature>
<feature type="compositionally biased region" description="Basic residues" evidence="1">
    <location>
        <begin position="7"/>
        <end position="17"/>
    </location>
</feature>
<evidence type="ECO:0000313" key="4">
    <source>
        <dbReference type="Proteomes" id="UP001418637"/>
    </source>
</evidence>
<feature type="region of interest" description="Disordered" evidence="1">
    <location>
        <begin position="1"/>
        <end position="40"/>
    </location>
</feature>
<proteinExistence type="predicted"/>
<feature type="compositionally biased region" description="Basic and acidic residues" evidence="1">
    <location>
        <begin position="138"/>
        <end position="148"/>
    </location>
</feature>
<feature type="compositionally biased region" description="Acidic residues" evidence="1">
    <location>
        <begin position="99"/>
        <end position="109"/>
    </location>
</feature>
<sequence>MSMRLGQNRRMRGRSRNNSKGPNPLTRSYESNGPDVKIRGTAQHIAEKYSQLSRDAQAAGDPIAAENYLQHAEHYFRIIAASQEQMRQQYGQYQRSSDDEHEEGDGESEENGHYNPETDEQPTIDGSDFVPSQSANYENHDSRRDQQRPQRRSRYGRIDRNRTSNSDHQRYDQEGIGEGNSEGAPSRNRYGRQEFNEERPVRRRTPRTEGVEENNEAQSSLPAFLTNPVRQSAKAEEPEMSFSEPPENDEEAKPVRRRRRVVRSVETDAGAE</sequence>
<evidence type="ECO:0000256" key="1">
    <source>
        <dbReference type="SAM" id="MobiDB-lite"/>
    </source>
</evidence>
<feature type="domain" description="DUF4167" evidence="2">
    <location>
        <begin position="10"/>
        <end position="85"/>
    </location>
</feature>
<dbReference type="RefSeq" id="WP_346337701.1">
    <property type="nucleotide sequence ID" value="NZ_JBBYXI010000004.1"/>
</dbReference>
<keyword evidence="4" id="KW-1185">Reference proteome</keyword>
<dbReference type="EMBL" id="JBBYXI010000004">
    <property type="protein sequence ID" value="MEN3931659.1"/>
    <property type="molecule type" value="Genomic_DNA"/>
</dbReference>
<protein>
    <submittedName>
        <fullName evidence="3">DUF4167 domain-containing protein</fullName>
    </submittedName>
</protein>
<evidence type="ECO:0000259" key="2">
    <source>
        <dbReference type="Pfam" id="PF13763"/>
    </source>
</evidence>
<dbReference type="Proteomes" id="UP001418637">
    <property type="component" value="Unassembled WGS sequence"/>
</dbReference>
<feature type="compositionally biased region" description="Basic and acidic residues" evidence="1">
    <location>
        <begin position="156"/>
        <end position="173"/>
    </location>
</feature>
<organism evidence="3 4">
    <name type="scientific">Hohaiivirga grylli</name>
    <dbReference type="NCBI Taxonomy" id="3133970"/>
    <lineage>
        <taxon>Bacteria</taxon>
        <taxon>Pseudomonadati</taxon>
        <taxon>Pseudomonadota</taxon>
        <taxon>Alphaproteobacteria</taxon>
        <taxon>Hyphomicrobiales</taxon>
        <taxon>Methylobacteriaceae</taxon>
        <taxon>Hohaiivirga</taxon>
    </lineage>
</organism>
<evidence type="ECO:0000313" key="3">
    <source>
        <dbReference type="EMBL" id="MEN3931659.1"/>
    </source>
</evidence>
<dbReference type="InterPro" id="IPR025430">
    <property type="entry name" value="DUF4167"/>
</dbReference>
<accession>A0ABV0BL68</accession>
<reference evidence="3 4" key="1">
    <citation type="submission" date="2024-04" db="EMBL/GenBank/DDBJ databases">
        <title>A novel species isolated from cricket.</title>
        <authorList>
            <person name="Wang H.-C."/>
        </authorList>
    </citation>
    <scope>NUCLEOTIDE SEQUENCE [LARGE SCALE GENOMIC DNA]</scope>
    <source>
        <strain evidence="3 4">WL0021</strain>
    </source>
</reference>
<feature type="compositionally biased region" description="Basic and acidic residues" evidence="1">
    <location>
        <begin position="191"/>
        <end position="210"/>
    </location>
</feature>
<comment type="caution">
    <text evidence="3">The sequence shown here is derived from an EMBL/GenBank/DDBJ whole genome shotgun (WGS) entry which is preliminary data.</text>
</comment>
<name>A0ABV0BL68_9HYPH</name>
<dbReference type="Pfam" id="PF13763">
    <property type="entry name" value="DUF4167"/>
    <property type="match status" value="1"/>
</dbReference>